<dbReference type="PANTHER" id="PTHR11113:SF14">
    <property type="entry name" value="N-ACETYLGLUCOSAMINE-6-PHOSPHATE DEACETYLASE"/>
    <property type="match status" value="1"/>
</dbReference>
<organism evidence="7 8">
    <name type="scientific">Microlunatus aurantiacus</name>
    <dbReference type="NCBI Taxonomy" id="446786"/>
    <lineage>
        <taxon>Bacteria</taxon>
        <taxon>Bacillati</taxon>
        <taxon>Actinomycetota</taxon>
        <taxon>Actinomycetes</taxon>
        <taxon>Propionibacteriales</taxon>
        <taxon>Propionibacteriaceae</taxon>
        <taxon>Microlunatus</taxon>
    </lineage>
</organism>
<sequence>MTTATASEVRRIRCRHLVTHEHGVLDDAVLVVAHAEIIGIEAAGSPATEEIDGWVVPGFVDTHVHGGGGASYATTDPAEARTARRFHRAHGTTTSLASLVTADLETLAAQIATLRPLVEAGELAGIHLEGPFLSVERKGAHDPQLLRAPDPEVVAGLVAGAGGAVEMITVAPELAGGLEAIAVMTAGGAIAAVGHTDADDATIAAALDAGATVVTHLFNAMPPLHHREPGPIPRLLADDRCMVELIADGFHLHPQVISLAVAAAGVDRVALVTDAMAAAGMPDGDFVLGGLQVAVRDAQARLVEADGTPGSIAGSTLTMAGAFAYLVEQGHPIPDVAAMASTTPARWHGLPDVGELAPGCRADLCVVDDHGRLLRVMQAGTWLGAAAGEEAADAGRTA</sequence>
<evidence type="ECO:0000256" key="2">
    <source>
        <dbReference type="ARBA" id="ARBA00022723"/>
    </source>
</evidence>
<evidence type="ECO:0000313" key="7">
    <source>
        <dbReference type="EMBL" id="GAA3711408.1"/>
    </source>
</evidence>
<dbReference type="CDD" id="cd00854">
    <property type="entry name" value="NagA"/>
    <property type="match status" value="1"/>
</dbReference>
<evidence type="ECO:0000313" key="8">
    <source>
        <dbReference type="Proteomes" id="UP001500051"/>
    </source>
</evidence>
<dbReference type="InterPro" id="IPR003764">
    <property type="entry name" value="GlcNAc_6-P_deAcase"/>
</dbReference>
<evidence type="ECO:0000256" key="3">
    <source>
        <dbReference type="ARBA" id="ARBA00022801"/>
    </source>
</evidence>
<dbReference type="EMBL" id="BAAAYX010000013">
    <property type="protein sequence ID" value="GAA3711408.1"/>
    <property type="molecule type" value="Genomic_DNA"/>
</dbReference>
<dbReference type="Proteomes" id="UP001500051">
    <property type="component" value="Unassembled WGS sequence"/>
</dbReference>
<reference evidence="8" key="1">
    <citation type="journal article" date="2019" name="Int. J. Syst. Evol. Microbiol.">
        <title>The Global Catalogue of Microorganisms (GCM) 10K type strain sequencing project: providing services to taxonomists for standard genome sequencing and annotation.</title>
        <authorList>
            <consortium name="The Broad Institute Genomics Platform"/>
            <consortium name="The Broad Institute Genome Sequencing Center for Infectious Disease"/>
            <person name="Wu L."/>
            <person name="Ma J."/>
        </authorList>
    </citation>
    <scope>NUCLEOTIDE SEQUENCE [LARGE SCALE GENOMIC DNA]</scope>
    <source>
        <strain evidence="8">JCM 16548</strain>
    </source>
</reference>
<dbReference type="SUPFAM" id="SSF51556">
    <property type="entry name" value="Metallo-dependent hydrolases"/>
    <property type="match status" value="1"/>
</dbReference>
<gene>
    <name evidence="7" type="primary">nagA</name>
    <name evidence="7" type="ORF">GCM10022204_32740</name>
</gene>
<evidence type="ECO:0000256" key="1">
    <source>
        <dbReference type="ARBA" id="ARBA00010716"/>
    </source>
</evidence>
<comment type="similarity">
    <text evidence="1 5">Belongs to the metallo-dependent hydrolases superfamily. NagA family.</text>
</comment>
<keyword evidence="3 5" id="KW-0378">Hydrolase</keyword>
<comment type="caution">
    <text evidence="7">The sequence shown here is derived from an EMBL/GenBank/DDBJ whole genome shotgun (WGS) entry which is preliminary data.</text>
</comment>
<dbReference type="InterPro" id="IPR006680">
    <property type="entry name" value="Amidohydro-rel"/>
</dbReference>
<keyword evidence="8" id="KW-1185">Reference proteome</keyword>
<protein>
    <submittedName>
        <fullName evidence="7">N-acetylglucosamine-6-phosphate deacetylase</fullName>
    </submittedName>
</protein>
<dbReference type="PIRSF" id="PIRSF038994">
    <property type="entry name" value="NagA"/>
    <property type="match status" value="1"/>
</dbReference>
<evidence type="ECO:0000259" key="6">
    <source>
        <dbReference type="Pfam" id="PF01979"/>
    </source>
</evidence>
<dbReference type="PANTHER" id="PTHR11113">
    <property type="entry name" value="N-ACETYLGLUCOSAMINE-6-PHOSPHATE DEACETYLASE"/>
    <property type="match status" value="1"/>
</dbReference>
<keyword evidence="2" id="KW-0479">Metal-binding</keyword>
<dbReference type="NCBIfam" id="TIGR00221">
    <property type="entry name" value="nagA"/>
    <property type="match status" value="1"/>
</dbReference>
<dbReference type="Gene3D" id="3.20.20.140">
    <property type="entry name" value="Metal-dependent hydrolases"/>
    <property type="match status" value="1"/>
</dbReference>
<dbReference type="Pfam" id="PF01979">
    <property type="entry name" value="Amidohydro_1"/>
    <property type="match status" value="1"/>
</dbReference>
<dbReference type="InterPro" id="IPR011059">
    <property type="entry name" value="Metal-dep_hydrolase_composite"/>
</dbReference>
<dbReference type="RefSeq" id="WP_344813484.1">
    <property type="nucleotide sequence ID" value="NZ_BAAAYX010000013.1"/>
</dbReference>
<dbReference type="SUPFAM" id="SSF51338">
    <property type="entry name" value="Composite domain of metallo-dependent hydrolases"/>
    <property type="match status" value="1"/>
</dbReference>
<name>A0ABP7DZR6_9ACTN</name>
<dbReference type="Gene3D" id="2.30.40.10">
    <property type="entry name" value="Urease, subunit C, domain 1"/>
    <property type="match status" value="1"/>
</dbReference>
<evidence type="ECO:0000256" key="4">
    <source>
        <dbReference type="ARBA" id="ARBA00023277"/>
    </source>
</evidence>
<accession>A0ABP7DZR6</accession>
<feature type="domain" description="Amidohydrolase-related" evidence="6">
    <location>
        <begin position="54"/>
        <end position="369"/>
    </location>
</feature>
<proteinExistence type="inferred from homology"/>
<keyword evidence="4 5" id="KW-0119">Carbohydrate metabolism</keyword>
<dbReference type="InterPro" id="IPR032466">
    <property type="entry name" value="Metal_Hydrolase"/>
</dbReference>
<evidence type="ECO:0000256" key="5">
    <source>
        <dbReference type="PIRNR" id="PIRNR038994"/>
    </source>
</evidence>